<dbReference type="InterPro" id="IPR041698">
    <property type="entry name" value="Methyltransf_25"/>
</dbReference>
<protein>
    <submittedName>
        <fullName evidence="4">tRNA (Guanine-N(7)-)-methyltransferase</fullName>
    </submittedName>
</protein>
<comment type="caution">
    <text evidence="4">The sequence shown here is derived from an EMBL/GenBank/DDBJ whole genome shotgun (WGS) entry which is preliminary data.</text>
</comment>
<dbReference type="InterPro" id="IPR018773">
    <property type="entry name" value="MeTrfase_reg_dom_prd"/>
</dbReference>
<feature type="domain" description="PKMT C-terminal winged helix" evidence="3">
    <location>
        <begin position="424"/>
        <end position="521"/>
    </location>
</feature>
<feature type="domain" description="Methyltransferase regulatory" evidence="1">
    <location>
        <begin position="212"/>
        <end position="296"/>
    </location>
</feature>
<evidence type="ECO:0000259" key="3">
    <source>
        <dbReference type="Pfam" id="PF21782"/>
    </source>
</evidence>
<dbReference type="PANTHER" id="PTHR43667:SF2">
    <property type="entry name" value="FATTY ACID C-METHYL TRANSFERASE"/>
    <property type="match status" value="1"/>
</dbReference>
<dbReference type="Gene3D" id="3.40.50.150">
    <property type="entry name" value="Vaccinia Virus protein VP39"/>
    <property type="match status" value="1"/>
</dbReference>
<dbReference type="GO" id="GO:0032259">
    <property type="term" value="P:methylation"/>
    <property type="evidence" value="ECO:0007669"/>
    <property type="project" value="UniProtKB-KW"/>
</dbReference>
<accession>A0A011QKZ9</accession>
<dbReference type="InterPro" id="IPR048976">
    <property type="entry name" value="WHD_PKMT"/>
</dbReference>
<dbReference type="STRING" id="1454003.AW10_02277"/>
<dbReference type="PATRIC" id="fig|1454003.3.peg.2323"/>
<dbReference type="CDD" id="cd02440">
    <property type="entry name" value="AdoMet_MTases"/>
    <property type="match status" value="1"/>
</dbReference>
<proteinExistence type="predicted"/>
<dbReference type="PANTHER" id="PTHR43667">
    <property type="entry name" value="CYCLOPROPANE-FATTY-ACYL-PHOSPHOLIPID SYNTHASE"/>
    <property type="match status" value="1"/>
</dbReference>
<gene>
    <name evidence="4" type="ORF">AW10_02277</name>
</gene>
<evidence type="ECO:0000259" key="1">
    <source>
        <dbReference type="Pfam" id="PF10119"/>
    </source>
</evidence>
<sequence>MPATAYDAIPYLSHSFPRSHPERLTAVAKLFGLDAPPLESCRVLELGCSTGGNLMAMAQNHPRAQFVGIDSSSRQIAEGWKRIDALGLKNIRLRHLDIRDLRDDFGEFDYIVSHGVFSWVPLSVQDAMLELCHRHLARSGVAYFSYNTYPGWHIRGIVRDMMLYRSGQFTDPATRLSQAKALVEFVAGAARSDNDPYRQLLKNEVAGFEHSDDYYLHHEHLEEDNHPIYFHDFARKLAVNGLQYLGESDVSSMVSSNFAPEVARTLHELGAHDLVQMEQYMDFVRCRYFRETLVCHSTVRLQRQLHPQVVKGLLLATQAAPEAPPPEPLDPAVEVFRTPAGTGIQCRSPLIKAGLRELLKHWPMPVSFADLYACCREKVPPNEGAEDARSQEEFLASELLGCIAAGVIEWYVTPPPYGLADAPYPTTIPNARREAAAGGAVLNLRGEPIELDAIHRQVLQRLDGQHDRERLTDALLRYVSDGGHELRRDGESTAITDPFEMRATLTVALEKVLENLERSAFVARPAATASASEAG</sequence>
<dbReference type="Pfam" id="PF21782">
    <property type="entry name" value="WHD_PKMT"/>
    <property type="match status" value="1"/>
</dbReference>
<dbReference type="GO" id="GO:0008168">
    <property type="term" value="F:methyltransferase activity"/>
    <property type="evidence" value="ECO:0007669"/>
    <property type="project" value="UniProtKB-KW"/>
</dbReference>
<dbReference type="SUPFAM" id="SSF53335">
    <property type="entry name" value="S-adenosyl-L-methionine-dependent methyltransferases"/>
    <property type="match status" value="1"/>
</dbReference>
<reference evidence="4 5" key="1">
    <citation type="submission" date="2014-02" db="EMBL/GenBank/DDBJ databases">
        <title>Expanding our view of genomic diversity in Candidatus Accumulibacter clades.</title>
        <authorList>
            <person name="Skennerton C.T."/>
            <person name="Barr J.J."/>
            <person name="Slater F.R."/>
            <person name="Bond P.L."/>
            <person name="Tyson G.W."/>
        </authorList>
    </citation>
    <scope>NUCLEOTIDE SEQUENCE [LARGE SCALE GENOMIC DNA]</scope>
    <source>
        <strain evidence="5">BA-92</strain>
    </source>
</reference>
<evidence type="ECO:0000313" key="4">
    <source>
        <dbReference type="EMBL" id="EXI79544.1"/>
    </source>
</evidence>
<dbReference type="Pfam" id="PF10119">
    <property type="entry name" value="MethyTransf_Reg"/>
    <property type="match status" value="1"/>
</dbReference>
<keyword evidence="4" id="KW-0489">Methyltransferase</keyword>
<keyword evidence="4" id="KW-0808">Transferase</keyword>
<name>A0A011QKZ9_9PROT</name>
<dbReference type="Pfam" id="PF13649">
    <property type="entry name" value="Methyltransf_25"/>
    <property type="match status" value="1"/>
</dbReference>
<dbReference type="Proteomes" id="UP000021816">
    <property type="component" value="Unassembled WGS sequence"/>
</dbReference>
<dbReference type="EMBL" id="JEMX01000052">
    <property type="protein sequence ID" value="EXI79544.1"/>
    <property type="molecule type" value="Genomic_DNA"/>
</dbReference>
<evidence type="ECO:0000259" key="2">
    <source>
        <dbReference type="Pfam" id="PF13649"/>
    </source>
</evidence>
<dbReference type="InterPro" id="IPR029063">
    <property type="entry name" value="SAM-dependent_MTases_sf"/>
</dbReference>
<evidence type="ECO:0000313" key="5">
    <source>
        <dbReference type="Proteomes" id="UP000021816"/>
    </source>
</evidence>
<organism evidence="4 5">
    <name type="scientific">Candidatus Accumulibacter appositus</name>
    <dbReference type="NCBI Taxonomy" id="1454003"/>
    <lineage>
        <taxon>Bacteria</taxon>
        <taxon>Pseudomonadati</taxon>
        <taxon>Pseudomonadota</taxon>
        <taxon>Betaproteobacteria</taxon>
        <taxon>Candidatus Accumulibacter</taxon>
    </lineage>
</organism>
<feature type="domain" description="Methyltransferase" evidence="2">
    <location>
        <begin position="43"/>
        <end position="140"/>
    </location>
</feature>
<dbReference type="InterPro" id="IPR050723">
    <property type="entry name" value="CFA/CMAS"/>
</dbReference>
<dbReference type="AlphaFoldDB" id="A0A011QKZ9"/>